<evidence type="ECO:0000313" key="1">
    <source>
        <dbReference type="EMBL" id="AEQ98248.1"/>
    </source>
</evidence>
<organism evidence="1 2">
    <name type="scientific">Xanthomonas oryzae pv. oryzicola (strain BLS256)</name>
    <dbReference type="NCBI Taxonomy" id="383407"/>
    <lineage>
        <taxon>Bacteria</taxon>
        <taxon>Pseudomonadati</taxon>
        <taxon>Pseudomonadota</taxon>
        <taxon>Gammaproteobacteria</taxon>
        <taxon>Lysobacterales</taxon>
        <taxon>Lysobacteraceae</taxon>
        <taxon>Xanthomonas</taxon>
    </lineage>
</organism>
<name>G7TKB0_XANOB</name>
<dbReference type="KEGG" id="xor:XOC_4171"/>
<reference evidence="1 2" key="1">
    <citation type="journal article" date="2011" name="J. Bacteriol.">
        <title>Two new complete genome sequences offer insight into host and tissue specificity of plant pathogenic Xanthomonas spp.</title>
        <authorList>
            <person name="Bogdanove A.J."/>
            <person name="Koebnik R."/>
            <person name="Lu H."/>
            <person name="Furutani A."/>
            <person name="Angiuoli S.V."/>
            <person name="Patil P.B."/>
            <person name="Van Sluys M.A."/>
            <person name="Ryan R.P."/>
            <person name="Meyer D.F."/>
            <person name="Han S.W."/>
            <person name="Aparna G."/>
            <person name="Rajaram M."/>
            <person name="Delcher A.L."/>
            <person name="Phillippy A.M."/>
            <person name="Puiu D."/>
            <person name="Schatz M.C."/>
            <person name="Shumway M."/>
            <person name="Sommer D.D."/>
            <person name="Trapnell C."/>
            <person name="Benahmed F."/>
            <person name="Dimitrov G."/>
            <person name="Madupu R."/>
            <person name="Radune D."/>
            <person name="Sullivan S."/>
            <person name="Jha G."/>
            <person name="Ishihara H."/>
            <person name="Lee S.W."/>
            <person name="Pandey A."/>
            <person name="Sharma V."/>
            <person name="Sriariyanun M."/>
            <person name="Szurek B."/>
            <person name="Vera-Cruz C.M."/>
            <person name="Dorman K.S."/>
            <person name="Ronald P.C."/>
            <person name="Verdier V."/>
            <person name="Dow J.M."/>
            <person name="Sonti R.V."/>
            <person name="Tsuge S."/>
            <person name="Brendel V.P."/>
            <person name="Rabinowicz P.D."/>
            <person name="Leach J.E."/>
            <person name="White F.F."/>
            <person name="Salzberg S.L."/>
        </authorList>
    </citation>
    <scope>NUCLEOTIDE SEQUENCE [LARGE SCALE GENOMIC DNA]</scope>
    <source>
        <strain evidence="1 2">BLS256</strain>
    </source>
</reference>
<evidence type="ECO:0000313" key="2">
    <source>
        <dbReference type="Proteomes" id="UP000008851"/>
    </source>
</evidence>
<protein>
    <submittedName>
        <fullName evidence="1">Uncharacterized protein</fullName>
    </submittedName>
</protein>
<dbReference type="HOGENOM" id="CLU_3334900_0_0_6"/>
<dbReference type="EMBL" id="CP003057">
    <property type="protein sequence ID" value="AEQ98248.1"/>
    <property type="molecule type" value="Genomic_DNA"/>
</dbReference>
<dbReference type="AlphaFoldDB" id="G7TKB0"/>
<sequence length="38" mass="4251">MRIGYLPHNKPVEPFSCLTVACKRLHSTGPLFGQINPQ</sequence>
<accession>G7TKB0</accession>
<proteinExistence type="predicted"/>
<gene>
    <name evidence="1" type="ORF">XOC_4171</name>
</gene>
<dbReference type="Proteomes" id="UP000008851">
    <property type="component" value="Chromosome"/>
</dbReference>